<dbReference type="AlphaFoldDB" id="A0A183NN64"/>
<protein>
    <submittedName>
        <fullName evidence="1">Uncharacterized protein</fullName>
    </submittedName>
</protein>
<evidence type="ECO:0000313" key="2">
    <source>
        <dbReference type="Proteomes" id="UP000269396"/>
    </source>
</evidence>
<dbReference type="Proteomes" id="UP000269396">
    <property type="component" value="Unassembled WGS sequence"/>
</dbReference>
<name>A0A183NN64_9TREM</name>
<gene>
    <name evidence="1" type="ORF">SMTD_LOCUS3550</name>
</gene>
<sequence>MTRIKALSRLSTIKHKTGLCSLRFKYCRATFICIATHKVTFFKR</sequence>
<proteinExistence type="predicted"/>
<dbReference type="EMBL" id="UZAL01006683">
    <property type="protein sequence ID" value="VDO96574.1"/>
    <property type="molecule type" value="Genomic_DNA"/>
</dbReference>
<accession>A0A183NN64</accession>
<evidence type="ECO:0000313" key="1">
    <source>
        <dbReference type="EMBL" id="VDO96574.1"/>
    </source>
</evidence>
<reference evidence="1 2" key="1">
    <citation type="submission" date="2018-11" db="EMBL/GenBank/DDBJ databases">
        <authorList>
            <consortium name="Pathogen Informatics"/>
        </authorList>
    </citation>
    <scope>NUCLEOTIDE SEQUENCE [LARGE SCALE GENOMIC DNA]</scope>
    <source>
        <strain>Denwood</strain>
        <strain evidence="2">Zambia</strain>
    </source>
</reference>
<organism evidence="1 2">
    <name type="scientific">Schistosoma mattheei</name>
    <dbReference type="NCBI Taxonomy" id="31246"/>
    <lineage>
        <taxon>Eukaryota</taxon>
        <taxon>Metazoa</taxon>
        <taxon>Spiralia</taxon>
        <taxon>Lophotrochozoa</taxon>
        <taxon>Platyhelminthes</taxon>
        <taxon>Trematoda</taxon>
        <taxon>Digenea</taxon>
        <taxon>Strigeidida</taxon>
        <taxon>Schistosomatoidea</taxon>
        <taxon>Schistosomatidae</taxon>
        <taxon>Schistosoma</taxon>
    </lineage>
</organism>
<keyword evidence="2" id="KW-1185">Reference proteome</keyword>